<reference evidence="7 8" key="1">
    <citation type="submission" date="2024-01" db="EMBL/GenBank/DDBJ databases">
        <title>A telomere-to-telomere, gap-free genome of sweet tea (Lithocarpus litseifolius).</title>
        <authorList>
            <person name="Zhou J."/>
        </authorList>
    </citation>
    <scope>NUCLEOTIDE SEQUENCE [LARGE SCALE GENOMIC DNA]</scope>
    <source>
        <strain evidence="7">Zhou-2022a</strain>
        <tissue evidence="7">Leaf</tissue>
    </source>
</reference>
<gene>
    <name evidence="7" type="ORF">SO802_008610</name>
</gene>
<dbReference type="Pfam" id="PF08488">
    <property type="entry name" value="WAK"/>
    <property type="match status" value="1"/>
</dbReference>
<evidence type="ECO:0000313" key="8">
    <source>
        <dbReference type="Proteomes" id="UP001459277"/>
    </source>
</evidence>
<dbReference type="Proteomes" id="UP001459277">
    <property type="component" value="Unassembled WGS sequence"/>
</dbReference>
<evidence type="ECO:0000256" key="5">
    <source>
        <dbReference type="ARBA" id="ARBA00023180"/>
    </source>
</evidence>
<dbReference type="InterPro" id="IPR013695">
    <property type="entry name" value="WAK"/>
</dbReference>
<evidence type="ECO:0000259" key="6">
    <source>
        <dbReference type="Pfam" id="PF08488"/>
    </source>
</evidence>
<evidence type="ECO:0000256" key="2">
    <source>
        <dbReference type="ARBA" id="ARBA00022527"/>
    </source>
</evidence>
<dbReference type="GO" id="GO:0016020">
    <property type="term" value="C:membrane"/>
    <property type="evidence" value="ECO:0007669"/>
    <property type="project" value="UniProtKB-SubCell"/>
</dbReference>
<evidence type="ECO:0000256" key="3">
    <source>
        <dbReference type="ARBA" id="ARBA00022679"/>
    </source>
</evidence>
<evidence type="ECO:0000313" key="7">
    <source>
        <dbReference type="EMBL" id="KAL0007108.1"/>
    </source>
</evidence>
<feature type="domain" description="Wall-associated receptor kinase" evidence="6">
    <location>
        <begin position="130"/>
        <end position="178"/>
    </location>
</feature>
<keyword evidence="5" id="KW-0325">Glycoprotein</keyword>
<comment type="subcellular location">
    <subcellularLocation>
        <location evidence="1">Membrane</location>
        <topology evidence="1">Single-pass type I membrane protein</topology>
    </subcellularLocation>
</comment>
<keyword evidence="2" id="KW-0418">Kinase</keyword>
<dbReference type="AlphaFoldDB" id="A0AAW2DBQ7"/>
<evidence type="ECO:0000256" key="1">
    <source>
        <dbReference type="ARBA" id="ARBA00004479"/>
    </source>
</evidence>
<protein>
    <recommendedName>
        <fullName evidence="6">Wall-associated receptor kinase domain-containing protein</fullName>
    </recommendedName>
</protein>
<dbReference type="PANTHER" id="PTHR33491">
    <property type="entry name" value="OSJNBA0016N04.9 PROTEIN"/>
    <property type="match status" value="1"/>
</dbReference>
<dbReference type="EMBL" id="JAZDWU010000003">
    <property type="protein sequence ID" value="KAL0007108.1"/>
    <property type="molecule type" value="Genomic_DNA"/>
</dbReference>
<comment type="caution">
    <text evidence="7">The sequence shown here is derived from an EMBL/GenBank/DDBJ whole genome shotgun (WGS) entry which is preliminary data.</text>
</comment>
<organism evidence="7 8">
    <name type="scientific">Lithocarpus litseifolius</name>
    <dbReference type="NCBI Taxonomy" id="425828"/>
    <lineage>
        <taxon>Eukaryota</taxon>
        <taxon>Viridiplantae</taxon>
        <taxon>Streptophyta</taxon>
        <taxon>Embryophyta</taxon>
        <taxon>Tracheophyta</taxon>
        <taxon>Spermatophyta</taxon>
        <taxon>Magnoliopsida</taxon>
        <taxon>eudicotyledons</taxon>
        <taxon>Gunneridae</taxon>
        <taxon>Pentapetalae</taxon>
        <taxon>rosids</taxon>
        <taxon>fabids</taxon>
        <taxon>Fagales</taxon>
        <taxon>Fagaceae</taxon>
        <taxon>Lithocarpus</taxon>
    </lineage>
</organism>
<evidence type="ECO:0000256" key="4">
    <source>
        <dbReference type="ARBA" id="ARBA00023157"/>
    </source>
</evidence>
<sequence>MNDWFKIVCNETGGFPKAFLPSIGMEVLEINITDPYNDDHFWNDPGLIRVNMPIISSNRKKGLTCLITSSNIGGVNISGSPFFFSSDQDRFISVGCDNLALMSSINPMVVVGCKSNCVDKSMIEDSELKYCSGFNYCMSTVPSGIQVLNASFRGIKEENKTSEECKFAFLADDKWLNSTTKNLSYYV</sequence>
<name>A0AAW2DBQ7_9ROSI</name>
<accession>A0AAW2DBQ7</accession>
<dbReference type="GO" id="GO:0004674">
    <property type="term" value="F:protein serine/threonine kinase activity"/>
    <property type="evidence" value="ECO:0007669"/>
    <property type="project" value="UniProtKB-KW"/>
</dbReference>
<keyword evidence="4" id="KW-1015">Disulfide bond</keyword>
<keyword evidence="3" id="KW-0808">Transferase</keyword>
<keyword evidence="2" id="KW-0723">Serine/threonine-protein kinase</keyword>
<keyword evidence="8" id="KW-1185">Reference proteome</keyword>
<proteinExistence type="predicted"/>